<evidence type="ECO:0000256" key="2">
    <source>
        <dbReference type="ARBA" id="ARBA00004889"/>
    </source>
</evidence>
<dbReference type="PANTHER" id="PTHR46683">
    <property type="entry name" value="OROTATE PHOSPHORIBOSYLTRANSFERASE 1-RELATED"/>
    <property type="match status" value="1"/>
</dbReference>
<dbReference type="Pfam" id="PF00156">
    <property type="entry name" value="Pribosyltran"/>
    <property type="match status" value="1"/>
</dbReference>
<evidence type="ECO:0000259" key="10">
    <source>
        <dbReference type="Pfam" id="PF00156"/>
    </source>
</evidence>
<evidence type="ECO:0000256" key="4">
    <source>
        <dbReference type="ARBA" id="ARBA00011738"/>
    </source>
</evidence>
<dbReference type="AlphaFoldDB" id="A0AA48IA22"/>
<dbReference type="Gene3D" id="3.40.50.2020">
    <property type="match status" value="1"/>
</dbReference>
<dbReference type="RefSeq" id="XP_060455890.1">
    <property type="nucleotide sequence ID" value="XM_060599170.1"/>
</dbReference>
<dbReference type="InterPro" id="IPR023031">
    <property type="entry name" value="OPRT"/>
</dbReference>
<comment type="pathway">
    <text evidence="2">Pyrimidine metabolism; UMP biosynthesis via de novo pathway; UMP from orotate: step 1/2.</text>
</comment>
<organism evidence="11 12">
    <name type="scientific">Cutaneotrichosporon cavernicola</name>
    <dbReference type="NCBI Taxonomy" id="279322"/>
    <lineage>
        <taxon>Eukaryota</taxon>
        <taxon>Fungi</taxon>
        <taxon>Dikarya</taxon>
        <taxon>Basidiomycota</taxon>
        <taxon>Agaricomycotina</taxon>
        <taxon>Tremellomycetes</taxon>
        <taxon>Trichosporonales</taxon>
        <taxon>Trichosporonaceae</taxon>
        <taxon>Cutaneotrichosporon</taxon>
    </lineage>
</organism>
<protein>
    <recommendedName>
        <fullName evidence="5">orotate phosphoribosyltransferase</fullName>
        <ecNumber evidence="5">2.4.2.10</ecNumber>
    </recommendedName>
</protein>
<dbReference type="FunFam" id="3.40.50.2020:FF:000008">
    <property type="entry name" value="Orotate phosphoribosyltransferase"/>
    <property type="match status" value="1"/>
</dbReference>
<dbReference type="GO" id="GO:0005737">
    <property type="term" value="C:cytoplasm"/>
    <property type="evidence" value="ECO:0007669"/>
    <property type="project" value="TreeGrafter"/>
</dbReference>
<reference evidence="11" key="1">
    <citation type="journal article" date="2023" name="BMC Genomics">
        <title>Chromosome-level genome assemblies of Cutaneotrichosporon spp. (Trichosporonales, Basidiomycota) reveal imbalanced evolution between nucleotide sequences and chromosome synteny.</title>
        <authorList>
            <person name="Kobayashi Y."/>
            <person name="Kayamori A."/>
            <person name="Aoki K."/>
            <person name="Shiwa Y."/>
            <person name="Matsutani M."/>
            <person name="Fujita N."/>
            <person name="Sugita T."/>
            <person name="Iwasaki W."/>
            <person name="Tanaka N."/>
            <person name="Takashima M."/>
        </authorList>
    </citation>
    <scope>NUCLEOTIDE SEQUENCE</scope>
    <source>
        <strain evidence="11">HIS019</strain>
    </source>
</reference>
<dbReference type="Proteomes" id="UP001233271">
    <property type="component" value="Chromosome 3"/>
</dbReference>
<dbReference type="GeneID" id="85494495"/>
<keyword evidence="12" id="KW-1185">Reference proteome</keyword>
<keyword evidence="8" id="KW-0665">Pyrimidine biosynthesis</keyword>
<proteinExistence type="inferred from homology"/>
<dbReference type="InterPro" id="IPR000836">
    <property type="entry name" value="PRTase_dom"/>
</dbReference>
<dbReference type="GO" id="GO:0046132">
    <property type="term" value="P:pyrimidine ribonucleoside biosynthetic process"/>
    <property type="evidence" value="ECO:0007669"/>
    <property type="project" value="TreeGrafter"/>
</dbReference>
<comment type="function">
    <text evidence="1">Catalyzes the transfer of a ribosyl phosphate group from 5-phosphoribose 1-diphosphate to orotate, leading to the formation of orotidine monophosphate (OMP).</text>
</comment>
<feature type="domain" description="Phosphoribosyltransferase" evidence="10">
    <location>
        <begin position="88"/>
        <end position="212"/>
    </location>
</feature>
<accession>A0AA48IA22</accession>
<dbReference type="NCBIfam" id="TIGR00336">
    <property type="entry name" value="pyrE"/>
    <property type="match status" value="1"/>
</dbReference>
<name>A0AA48IA22_9TREE</name>
<dbReference type="GO" id="GO:0004588">
    <property type="term" value="F:orotate phosphoribosyltransferase activity"/>
    <property type="evidence" value="ECO:0007669"/>
    <property type="project" value="UniProtKB-EC"/>
</dbReference>
<dbReference type="InterPro" id="IPR004467">
    <property type="entry name" value="Or_phspho_trans_dom"/>
</dbReference>
<dbReference type="InterPro" id="IPR029057">
    <property type="entry name" value="PRTase-like"/>
</dbReference>
<evidence type="ECO:0000256" key="3">
    <source>
        <dbReference type="ARBA" id="ARBA00006340"/>
    </source>
</evidence>
<evidence type="ECO:0000256" key="1">
    <source>
        <dbReference type="ARBA" id="ARBA00003769"/>
    </source>
</evidence>
<dbReference type="CDD" id="cd06223">
    <property type="entry name" value="PRTases_typeI"/>
    <property type="match status" value="1"/>
</dbReference>
<dbReference type="PANTHER" id="PTHR46683:SF1">
    <property type="entry name" value="OROTATE PHOSPHORIBOSYLTRANSFERASE 1-RELATED"/>
    <property type="match status" value="1"/>
</dbReference>
<dbReference type="GO" id="GO:0006221">
    <property type="term" value="P:pyrimidine nucleotide biosynthetic process"/>
    <property type="evidence" value="ECO:0007669"/>
    <property type="project" value="UniProtKB-KW"/>
</dbReference>
<dbReference type="SUPFAM" id="SSF53271">
    <property type="entry name" value="PRTase-like"/>
    <property type="match status" value="1"/>
</dbReference>
<evidence type="ECO:0000256" key="9">
    <source>
        <dbReference type="SAM" id="MobiDB-lite"/>
    </source>
</evidence>
<dbReference type="HAMAP" id="MF_01208">
    <property type="entry name" value="PyrE"/>
    <property type="match status" value="1"/>
</dbReference>
<dbReference type="EC" id="2.4.2.10" evidence="5"/>
<evidence type="ECO:0000256" key="6">
    <source>
        <dbReference type="ARBA" id="ARBA00022676"/>
    </source>
</evidence>
<evidence type="ECO:0000256" key="5">
    <source>
        <dbReference type="ARBA" id="ARBA00011971"/>
    </source>
</evidence>
<comment type="similarity">
    <text evidence="3">Belongs to the purine/pyrimidine phosphoribosyltransferase family. PyrE subfamily.</text>
</comment>
<sequence length="256" mass="27468">MKSESLLRPSRPLGPIKHPTPLNQPNTYSQLLLPTPNTTMAASFKDTFIETAINTGVLLFGEFTLKSGRKSPYFFNAGLLYDGQLLSATADAFASTLQTNVADFDVLFGPAYKGIPLAAVTCVALANKGINKAYCYNRKEKKDHGEGGTLVGAPMAGKKVVIIDDVMTAGTAIREAIAILREQPGAQLVGIVQLVDRRERGKGDSSTAQEVAKEFGVPVLPIISINDIIAYLKTRGGYEDQVKAIEAYRAQYGVAA</sequence>
<dbReference type="EMBL" id="AP028214">
    <property type="protein sequence ID" value="BEI90625.1"/>
    <property type="molecule type" value="Genomic_DNA"/>
</dbReference>
<evidence type="ECO:0000256" key="7">
    <source>
        <dbReference type="ARBA" id="ARBA00022679"/>
    </source>
</evidence>
<feature type="region of interest" description="Disordered" evidence="9">
    <location>
        <begin position="1"/>
        <end position="27"/>
    </location>
</feature>
<dbReference type="KEGG" id="ccac:CcaHIS019_0306950"/>
<keyword evidence="6" id="KW-0328">Glycosyltransferase</keyword>
<keyword evidence="7" id="KW-0808">Transferase</keyword>
<dbReference type="GO" id="GO:0006207">
    <property type="term" value="P:'de novo' pyrimidine nucleobase biosynthetic process"/>
    <property type="evidence" value="ECO:0007669"/>
    <property type="project" value="TreeGrafter"/>
</dbReference>
<comment type="subunit">
    <text evidence="4">Homodimer.</text>
</comment>
<gene>
    <name evidence="11" type="primary">URA5</name>
    <name evidence="11" type="ORF">CcaverHIS019_0306950</name>
</gene>
<evidence type="ECO:0000256" key="8">
    <source>
        <dbReference type="ARBA" id="ARBA00022975"/>
    </source>
</evidence>
<evidence type="ECO:0000313" key="11">
    <source>
        <dbReference type="EMBL" id="BEI90625.1"/>
    </source>
</evidence>
<evidence type="ECO:0000313" key="12">
    <source>
        <dbReference type="Proteomes" id="UP001233271"/>
    </source>
</evidence>